<evidence type="ECO:0000256" key="8">
    <source>
        <dbReference type="ARBA" id="ARBA00047899"/>
    </source>
</evidence>
<evidence type="ECO:0000259" key="12">
    <source>
        <dbReference type="PROSITE" id="PS50011"/>
    </source>
</evidence>
<dbReference type="PANTHER" id="PTHR43289:SF6">
    <property type="entry name" value="SERINE_THREONINE-PROTEIN KINASE NEKL-3"/>
    <property type="match status" value="1"/>
</dbReference>
<reference evidence="14" key="1">
    <citation type="submission" date="2016-10" db="EMBL/GenBank/DDBJ databases">
        <authorList>
            <person name="Varghese N."/>
            <person name="Submissions S."/>
        </authorList>
    </citation>
    <scope>NUCLEOTIDE SEQUENCE [LARGE SCALE GENOMIC DNA]</scope>
    <source>
        <strain evidence="14">DSM 44209</strain>
    </source>
</reference>
<dbReference type="Gene3D" id="3.30.10.20">
    <property type="match status" value="1"/>
</dbReference>
<feature type="transmembrane region" description="Helical" evidence="11">
    <location>
        <begin position="334"/>
        <end position="353"/>
    </location>
</feature>
<keyword evidence="3" id="KW-0808">Transferase</keyword>
<feature type="domain" description="Protein kinase" evidence="12">
    <location>
        <begin position="12"/>
        <end position="276"/>
    </location>
</feature>
<evidence type="ECO:0000256" key="2">
    <source>
        <dbReference type="ARBA" id="ARBA00022527"/>
    </source>
</evidence>
<dbReference type="InterPro" id="IPR000719">
    <property type="entry name" value="Prot_kinase_dom"/>
</dbReference>
<keyword evidence="2 13" id="KW-0723">Serine/threonine-protein kinase</keyword>
<dbReference type="FunFam" id="1.10.510.10:FF:000021">
    <property type="entry name" value="Serine/threonine protein kinase"/>
    <property type="match status" value="1"/>
</dbReference>
<evidence type="ECO:0000256" key="4">
    <source>
        <dbReference type="ARBA" id="ARBA00022737"/>
    </source>
</evidence>
<dbReference type="InterPro" id="IPR005543">
    <property type="entry name" value="PASTA_dom"/>
</dbReference>
<organism evidence="13 14">
    <name type="scientific">Geodermatophilus poikilotrophus</name>
    <dbReference type="NCBI Taxonomy" id="1333667"/>
    <lineage>
        <taxon>Bacteria</taxon>
        <taxon>Bacillati</taxon>
        <taxon>Actinomycetota</taxon>
        <taxon>Actinomycetes</taxon>
        <taxon>Geodermatophilales</taxon>
        <taxon>Geodermatophilaceae</taxon>
        <taxon>Geodermatophilus</taxon>
    </lineage>
</organism>
<dbReference type="PANTHER" id="PTHR43289">
    <property type="entry name" value="MITOGEN-ACTIVATED PROTEIN KINASE KINASE KINASE 20-RELATED"/>
    <property type="match status" value="1"/>
</dbReference>
<dbReference type="Gene3D" id="3.30.200.20">
    <property type="entry name" value="Phosphorylase Kinase, domain 1"/>
    <property type="match status" value="1"/>
</dbReference>
<keyword evidence="7" id="KW-0067">ATP-binding</keyword>
<evidence type="ECO:0000256" key="7">
    <source>
        <dbReference type="ARBA" id="ARBA00022840"/>
    </source>
</evidence>
<evidence type="ECO:0000256" key="11">
    <source>
        <dbReference type="SAM" id="Phobius"/>
    </source>
</evidence>
<evidence type="ECO:0000256" key="1">
    <source>
        <dbReference type="ARBA" id="ARBA00012513"/>
    </source>
</evidence>
<feature type="region of interest" description="Disordered" evidence="10">
    <location>
        <begin position="425"/>
        <end position="501"/>
    </location>
</feature>
<dbReference type="InterPro" id="IPR008271">
    <property type="entry name" value="Ser/Thr_kinase_AS"/>
</dbReference>
<dbReference type="Proteomes" id="UP000198507">
    <property type="component" value="Unassembled WGS sequence"/>
</dbReference>
<keyword evidence="6 13" id="KW-0418">Kinase</keyword>
<evidence type="ECO:0000256" key="10">
    <source>
        <dbReference type="SAM" id="MobiDB-lite"/>
    </source>
</evidence>
<dbReference type="PROSITE" id="PS00108">
    <property type="entry name" value="PROTEIN_KINASE_ST"/>
    <property type="match status" value="1"/>
</dbReference>
<accession>A0A1I0D8K0</accession>
<dbReference type="FunFam" id="3.30.200.20:FF:000035">
    <property type="entry name" value="Serine/threonine protein kinase Stk1"/>
    <property type="match status" value="1"/>
</dbReference>
<keyword evidence="11" id="KW-0472">Membrane</keyword>
<dbReference type="Gene3D" id="1.10.510.10">
    <property type="entry name" value="Transferase(Phosphotransferase) domain 1"/>
    <property type="match status" value="1"/>
</dbReference>
<keyword evidence="4" id="KW-0677">Repeat</keyword>
<dbReference type="EMBL" id="FOIE01000003">
    <property type="protein sequence ID" value="SET28568.1"/>
    <property type="molecule type" value="Genomic_DNA"/>
</dbReference>
<evidence type="ECO:0000313" key="13">
    <source>
        <dbReference type="EMBL" id="SET28568.1"/>
    </source>
</evidence>
<dbReference type="SMART" id="SM00220">
    <property type="entry name" value="S_TKc"/>
    <property type="match status" value="1"/>
</dbReference>
<keyword evidence="11" id="KW-0812">Transmembrane</keyword>
<sequence>MGPGTALLGGRYELRSLLATGGMGQVWRGRDTLLDRDVAVKVLRSEYTRDRSFLERFRAEARHTAALSHPNIATLHDYGETEAVGPGGGEHVAWLVMELVEGESLADLLARESPLDPARVAGLLRQAAAGLGAAHEAGVVHRDVKPGNVLVRPDGVVKITDFGIAWSASSVALTGTGQVVGTAHYLSPEQASGGPATPASDVYALGLVAYECLAGRRAFEGENSVQVALKQIREEPPPLPAGVPAPWQALVGRALAKDPARRPADGDAFRDAVDGLSGGPGVPGPARAATAAMPAAGAVAPAAGAVGPAATRVLPSGPPRAAAPSSGRGGRRRGLLLAVLALLAVAAVIGVALSSGGDPTPATEQTPGPVTAPITDPRVEVVAEDLVGRPVAVVQGELAGQGFAVALVPVERSDVPDGQVTAVAPSGPVAPGSTLTVTHAVAPPPTETGGGNGSEEGADEDEGGGNGNEGGGNGNEGGGNGDEGGGNGNEGGGNGTTGRDG</sequence>
<dbReference type="EC" id="2.7.11.1" evidence="1"/>
<protein>
    <recommendedName>
        <fullName evidence="1">non-specific serine/threonine protein kinase</fullName>
        <ecNumber evidence="1">2.7.11.1</ecNumber>
    </recommendedName>
</protein>
<comment type="catalytic activity">
    <reaction evidence="9">
        <text>L-seryl-[protein] + ATP = O-phospho-L-seryl-[protein] + ADP + H(+)</text>
        <dbReference type="Rhea" id="RHEA:17989"/>
        <dbReference type="Rhea" id="RHEA-COMP:9863"/>
        <dbReference type="Rhea" id="RHEA-COMP:11604"/>
        <dbReference type="ChEBI" id="CHEBI:15378"/>
        <dbReference type="ChEBI" id="CHEBI:29999"/>
        <dbReference type="ChEBI" id="CHEBI:30616"/>
        <dbReference type="ChEBI" id="CHEBI:83421"/>
        <dbReference type="ChEBI" id="CHEBI:456216"/>
        <dbReference type="EC" id="2.7.11.1"/>
    </reaction>
</comment>
<gene>
    <name evidence="13" type="ORF">SAMN04488546_1988</name>
</gene>
<dbReference type="CDD" id="cd06577">
    <property type="entry name" value="PASTA_pknB"/>
    <property type="match status" value="1"/>
</dbReference>
<dbReference type="RefSeq" id="WP_091442984.1">
    <property type="nucleotide sequence ID" value="NZ_FOIE01000003.1"/>
</dbReference>
<evidence type="ECO:0000313" key="14">
    <source>
        <dbReference type="Proteomes" id="UP000198507"/>
    </source>
</evidence>
<dbReference type="CDD" id="cd14014">
    <property type="entry name" value="STKc_PknB_like"/>
    <property type="match status" value="1"/>
</dbReference>
<dbReference type="GO" id="GO:0045717">
    <property type="term" value="P:negative regulation of fatty acid biosynthetic process"/>
    <property type="evidence" value="ECO:0007669"/>
    <property type="project" value="UniProtKB-ARBA"/>
</dbReference>
<dbReference type="InterPro" id="IPR011009">
    <property type="entry name" value="Kinase-like_dom_sf"/>
</dbReference>
<dbReference type="SUPFAM" id="SSF56112">
    <property type="entry name" value="Protein kinase-like (PK-like)"/>
    <property type="match status" value="1"/>
</dbReference>
<keyword evidence="5" id="KW-0547">Nucleotide-binding</keyword>
<feature type="region of interest" description="Disordered" evidence="10">
    <location>
        <begin position="354"/>
        <end position="374"/>
    </location>
</feature>
<keyword evidence="14" id="KW-1185">Reference proteome</keyword>
<dbReference type="GO" id="GO:0005524">
    <property type="term" value="F:ATP binding"/>
    <property type="evidence" value="ECO:0007669"/>
    <property type="project" value="UniProtKB-KW"/>
</dbReference>
<dbReference type="Pfam" id="PF00069">
    <property type="entry name" value="Pkinase"/>
    <property type="match status" value="1"/>
</dbReference>
<evidence type="ECO:0000256" key="9">
    <source>
        <dbReference type="ARBA" id="ARBA00048679"/>
    </source>
</evidence>
<evidence type="ECO:0000256" key="6">
    <source>
        <dbReference type="ARBA" id="ARBA00022777"/>
    </source>
</evidence>
<dbReference type="AlphaFoldDB" id="A0A1I0D8K0"/>
<name>A0A1I0D8K0_9ACTN</name>
<feature type="compositionally biased region" description="Gly residues" evidence="10">
    <location>
        <begin position="464"/>
        <end position="501"/>
    </location>
</feature>
<dbReference type="PROSITE" id="PS50011">
    <property type="entry name" value="PROTEIN_KINASE_DOM"/>
    <property type="match status" value="1"/>
</dbReference>
<keyword evidence="11" id="KW-1133">Transmembrane helix</keyword>
<dbReference type="GO" id="GO:0004674">
    <property type="term" value="F:protein serine/threonine kinase activity"/>
    <property type="evidence" value="ECO:0007669"/>
    <property type="project" value="UniProtKB-KW"/>
</dbReference>
<evidence type="ECO:0000256" key="5">
    <source>
        <dbReference type="ARBA" id="ARBA00022741"/>
    </source>
</evidence>
<proteinExistence type="predicted"/>
<evidence type="ECO:0000256" key="3">
    <source>
        <dbReference type="ARBA" id="ARBA00022679"/>
    </source>
</evidence>
<dbReference type="OrthoDB" id="9769043at2"/>
<comment type="catalytic activity">
    <reaction evidence="8">
        <text>L-threonyl-[protein] + ATP = O-phospho-L-threonyl-[protein] + ADP + H(+)</text>
        <dbReference type="Rhea" id="RHEA:46608"/>
        <dbReference type="Rhea" id="RHEA-COMP:11060"/>
        <dbReference type="Rhea" id="RHEA-COMP:11605"/>
        <dbReference type="ChEBI" id="CHEBI:15378"/>
        <dbReference type="ChEBI" id="CHEBI:30013"/>
        <dbReference type="ChEBI" id="CHEBI:30616"/>
        <dbReference type="ChEBI" id="CHEBI:61977"/>
        <dbReference type="ChEBI" id="CHEBI:456216"/>
        <dbReference type="EC" id="2.7.11.1"/>
    </reaction>
</comment>